<dbReference type="RefSeq" id="WP_270156291.1">
    <property type="nucleotide sequence ID" value="NZ_JAPNNL010000070.1"/>
</dbReference>
<feature type="chain" id="PRO_5046822572" evidence="1">
    <location>
        <begin position="32"/>
        <end position="226"/>
    </location>
</feature>
<name>A0ABT4SE48_9ACTN</name>
<dbReference type="InterPro" id="IPR029058">
    <property type="entry name" value="AB_hydrolase_fold"/>
</dbReference>
<keyword evidence="1" id="KW-0732">Signal</keyword>
<dbReference type="Gene3D" id="3.40.50.1820">
    <property type="entry name" value="alpha/beta hydrolase"/>
    <property type="match status" value="1"/>
</dbReference>
<gene>
    <name evidence="2" type="ORF">OUY22_18660</name>
</gene>
<accession>A0ABT4SE48</accession>
<reference evidence="2" key="1">
    <citation type="submission" date="2022-11" db="EMBL/GenBank/DDBJ databases">
        <title>Nonomuraea corallina sp. nov., a new species of the genus Nonomuraea isolated from sea side sediment in Thai sea.</title>
        <authorList>
            <person name="Ngamcharungchit C."/>
            <person name="Matsumoto A."/>
            <person name="Suriyachadkun C."/>
            <person name="Panbangred W."/>
            <person name="Inahashi Y."/>
            <person name="Intra B."/>
        </authorList>
    </citation>
    <scope>NUCLEOTIDE SEQUENCE</scope>
    <source>
        <strain evidence="2">MCN248</strain>
    </source>
</reference>
<evidence type="ECO:0000313" key="3">
    <source>
        <dbReference type="Proteomes" id="UP001144036"/>
    </source>
</evidence>
<dbReference type="PANTHER" id="PTHR32015:SF1">
    <property type="entry name" value="LIPASE"/>
    <property type="match status" value="1"/>
</dbReference>
<proteinExistence type="predicted"/>
<dbReference type="Pfam" id="PF01674">
    <property type="entry name" value="Lipase_2"/>
    <property type="match status" value="1"/>
</dbReference>
<keyword evidence="3" id="KW-1185">Reference proteome</keyword>
<dbReference type="InterPro" id="IPR002918">
    <property type="entry name" value="Lipase_EstA/Esterase_EstB"/>
</dbReference>
<dbReference type="PANTHER" id="PTHR32015">
    <property type="entry name" value="FASTING INDUCED LIPASE"/>
    <property type="match status" value="1"/>
</dbReference>
<comment type="caution">
    <text evidence="2">The sequence shown here is derived from an EMBL/GenBank/DDBJ whole genome shotgun (WGS) entry which is preliminary data.</text>
</comment>
<dbReference type="EMBL" id="JAPNNL010000070">
    <property type="protein sequence ID" value="MDA0635449.1"/>
    <property type="molecule type" value="Genomic_DNA"/>
</dbReference>
<sequence>MNAVARAATALTAALLTCLAVLVPGAPPARAAIEPILFVHGYGGDGGRWNTMIDRFEADGWPADRLFTIDYDSAKSNVDIAADIRARVDAIRSATGAAKVTIVAMSMGSLNSRHYLKFLGGTTAVSTWISLAGPNHGTTATRFCPQDRPTCQEMRIGSPFLTALNSGDETPGDVAYGTLWSDCDTVVNPDSSVSLAGAVNTYAGCLSHAAFLTDASVYAKVRDFVS</sequence>
<dbReference type="SUPFAM" id="SSF53474">
    <property type="entry name" value="alpha/beta-Hydrolases"/>
    <property type="match status" value="1"/>
</dbReference>
<evidence type="ECO:0000313" key="2">
    <source>
        <dbReference type="EMBL" id="MDA0635449.1"/>
    </source>
</evidence>
<protein>
    <submittedName>
        <fullName evidence="2">Triacylglycerol lipase</fullName>
    </submittedName>
</protein>
<evidence type="ECO:0000256" key="1">
    <source>
        <dbReference type="SAM" id="SignalP"/>
    </source>
</evidence>
<dbReference type="Proteomes" id="UP001144036">
    <property type="component" value="Unassembled WGS sequence"/>
</dbReference>
<organism evidence="2 3">
    <name type="scientific">Nonomuraea corallina</name>
    <dbReference type="NCBI Taxonomy" id="2989783"/>
    <lineage>
        <taxon>Bacteria</taxon>
        <taxon>Bacillati</taxon>
        <taxon>Actinomycetota</taxon>
        <taxon>Actinomycetes</taxon>
        <taxon>Streptosporangiales</taxon>
        <taxon>Streptosporangiaceae</taxon>
        <taxon>Nonomuraea</taxon>
    </lineage>
</organism>
<feature type="signal peptide" evidence="1">
    <location>
        <begin position="1"/>
        <end position="31"/>
    </location>
</feature>